<dbReference type="EMBL" id="AUPL01002802">
    <property type="protein sequence ID" value="ESL09475.1"/>
    <property type="molecule type" value="Genomic_DNA"/>
</dbReference>
<dbReference type="SUPFAM" id="SSF47473">
    <property type="entry name" value="EF-hand"/>
    <property type="match status" value="1"/>
</dbReference>
<accession>A0A061J567</accession>
<feature type="domain" description="EF-hand" evidence="1">
    <location>
        <begin position="141"/>
        <end position="176"/>
    </location>
</feature>
<sequence length="176" mass="20740">MDLRYLPAACRVPFTFLFHSLSCVQVTNLHIHKQGRRQQSRLQFTTVSETKKKDEKRVYIPQHFTRRRGKINNMQRSLIAGHNNNRHLTIEELENNIGGLPITDQKLQELFDSLDTEHNGYLPIEEVKAFYRSLEHYGLDPTDAEVEAEVRKYSKSDDNYMTFDEFCCLMLNFAQR</sequence>
<evidence type="ECO:0000259" key="1">
    <source>
        <dbReference type="PROSITE" id="PS50222"/>
    </source>
</evidence>
<proteinExistence type="predicted"/>
<dbReference type="Proteomes" id="UP000031737">
    <property type="component" value="Unassembled WGS sequence"/>
</dbReference>
<comment type="caution">
    <text evidence="2">The sequence shown here is derived from an EMBL/GenBank/DDBJ whole genome shotgun (WGS) entry which is preliminary data.</text>
</comment>
<evidence type="ECO:0000313" key="2">
    <source>
        <dbReference type="EMBL" id="ESL09475.1"/>
    </source>
</evidence>
<name>A0A061J567_TRYRA</name>
<dbReference type="InterPro" id="IPR011992">
    <property type="entry name" value="EF-hand-dom_pair"/>
</dbReference>
<dbReference type="AlphaFoldDB" id="A0A061J567"/>
<reference evidence="2 3" key="1">
    <citation type="submission" date="2013-07" db="EMBL/GenBank/DDBJ databases">
        <authorList>
            <person name="Stoco P.H."/>
            <person name="Wagner G."/>
            <person name="Gerber A."/>
            <person name="Zaha A."/>
            <person name="Thompson C."/>
            <person name="Bartholomeu D.C."/>
            <person name="Luckemeyer D.D."/>
            <person name="Bahia D."/>
            <person name="Loreto E."/>
            <person name="Prestes E.B."/>
            <person name="Lima F.M."/>
            <person name="Rodrigues-Luiz G."/>
            <person name="Vallejo G.A."/>
            <person name="Filho J.F."/>
            <person name="Monteiro K.M."/>
            <person name="Tyler K.M."/>
            <person name="de Almeida L.G."/>
            <person name="Ortiz M.F."/>
            <person name="Siervo M.A."/>
            <person name="de Moraes M.H."/>
            <person name="Cunha O.L."/>
            <person name="Mendonca-Neto R."/>
            <person name="Silva R."/>
            <person name="Teixeira S.M."/>
            <person name="Murta S.M."/>
            <person name="Sincero T.C."/>
            <person name="Mendes T.A."/>
            <person name="Urmenyi T.P."/>
            <person name="Silva V.G."/>
            <person name="da Rocha W.D."/>
            <person name="Andersson B."/>
            <person name="Romanha A.J."/>
            <person name="Steindel M."/>
            <person name="de Vasconcelos A.T."/>
            <person name="Grisard E.C."/>
        </authorList>
    </citation>
    <scope>NUCLEOTIDE SEQUENCE [LARGE SCALE GENOMIC DNA]</scope>
    <source>
        <strain evidence="2 3">SC58</strain>
    </source>
</reference>
<feature type="domain" description="EF-hand" evidence="1">
    <location>
        <begin position="102"/>
        <end position="137"/>
    </location>
</feature>
<dbReference type="InterPro" id="IPR002048">
    <property type="entry name" value="EF_hand_dom"/>
</dbReference>
<organism evidence="2 3">
    <name type="scientific">Trypanosoma rangeli SC58</name>
    <dbReference type="NCBI Taxonomy" id="429131"/>
    <lineage>
        <taxon>Eukaryota</taxon>
        <taxon>Discoba</taxon>
        <taxon>Euglenozoa</taxon>
        <taxon>Kinetoplastea</taxon>
        <taxon>Metakinetoplastina</taxon>
        <taxon>Trypanosomatida</taxon>
        <taxon>Trypanosomatidae</taxon>
        <taxon>Trypanosoma</taxon>
        <taxon>Herpetosoma</taxon>
    </lineage>
</organism>
<keyword evidence="3" id="KW-1185">Reference proteome</keyword>
<dbReference type="VEuPathDB" id="TriTrypDB:TRSC58_02802"/>
<dbReference type="GO" id="GO:0005509">
    <property type="term" value="F:calcium ion binding"/>
    <property type="evidence" value="ECO:0007669"/>
    <property type="project" value="InterPro"/>
</dbReference>
<gene>
    <name evidence="2" type="ORF">TRSC58_02802</name>
</gene>
<evidence type="ECO:0000313" key="3">
    <source>
        <dbReference type="Proteomes" id="UP000031737"/>
    </source>
</evidence>
<dbReference type="OrthoDB" id="26525at2759"/>
<dbReference type="PROSITE" id="PS50222">
    <property type="entry name" value="EF_HAND_2"/>
    <property type="match status" value="2"/>
</dbReference>
<protein>
    <recommendedName>
        <fullName evidence="1">EF-hand domain-containing protein</fullName>
    </recommendedName>
</protein>
<dbReference type="Pfam" id="PF13499">
    <property type="entry name" value="EF-hand_7"/>
    <property type="match status" value="1"/>
</dbReference>
<dbReference type="Gene3D" id="1.10.238.10">
    <property type="entry name" value="EF-hand"/>
    <property type="match status" value="1"/>
</dbReference>